<comment type="pathway">
    <text evidence="4">Lipid metabolism.</text>
</comment>
<evidence type="ECO:0000256" key="16">
    <source>
        <dbReference type="ARBA" id="ARBA00023209"/>
    </source>
</evidence>
<comment type="pathway">
    <text evidence="3 18">Phospholipid metabolism; CDP-diacylglycerol biosynthesis; CDP-diacylglycerol from sn-glycerol 3-phosphate: step 3/3.</text>
</comment>
<comment type="similarity">
    <text evidence="5 18">Belongs to the CDS family.</text>
</comment>
<feature type="transmembrane region" description="Helical" evidence="19">
    <location>
        <begin position="6"/>
        <end position="33"/>
    </location>
</feature>
<keyword evidence="8" id="KW-1003">Cell membrane</keyword>
<evidence type="ECO:0000256" key="13">
    <source>
        <dbReference type="ARBA" id="ARBA00022989"/>
    </source>
</evidence>
<protein>
    <recommendedName>
        <fullName evidence="7 18">Phosphatidate cytidylyltransferase</fullName>
        <ecNumber evidence="6 18">2.7.7.41</ecNumber>
    </recommendedName>
</protein>
<organism evidence="20 21">
    <name type="scientific">Mucilaginibacter limnophilus</name>
    <dbReference type="NCBI Taxonomy" id="1932778"/>
    <lineage>
        <taxon>Bacteria</taxon>
        <taxon>Pseudomonadati</taxon>
        <taxon>Bacteroidota</taxon>
        <taxon>Sphingobacteriia</taxon>
        <taxon>Sphingobacteriales</taxon>
        <taxon>Sphingobacteriaceae</taxon>
        <taxon>Mucilaginibacter</taxon>
    </lineage>
</organism>
<evidence type="ECO:0000256" key="11">
    <source>
        <dbReference type="ARBA" id="ARBA00022692"/>
    </source>
</evidence>
<evidence type="ECO:0000256" key="14">
    <source>
        <dbReference type="ARBA" id="ARBA00023098"/>
    </source>
</evidence>
<evidence type="ECO:0000256" key="19">
    <source>
        <dbReference type="SAM" id="Phobius"/>
    </source>
</evidence>
<evidence type="ECO:0000256" key="6">
    <source>
        <dbReference type="ARBA" id="ARBA00012487"/>
    </source>
</evidence>
<dbReference type="PROSITE" id="PS01315">
    <property type="entry name" value="CDS"/>
    <property type="match status" value="1"/>
</dbReference>
<keyword evidence="15 19" id="KW-0472">Membrane</keyword>
<evidence type="ECO:0000256" key="7">
    <source>
        <dbReference type="ARBA" id="ARBA00019373"/>
    </source>
</evidence>
<evidence type="ECO:0000256" key="1">
    <source>
        <dbReference type="ARBA" id="ARBA00001698"/>
    </source>
</evidence>
<evidence type="ECO:0000256" key="17">
    <source>
        <dbReference type="ARBA" id="ARBA00023264"/>
    </source>
</evidence>
<evidence type="ECO:0000256" key="5">
    <source>
        <dbReference type="ARBA" id="ARBA00010185"/>
    </source>
</evidence>
<keyword evidence="14" id="KW-0443">Lipid metabolism</keyword>
<keyword evidence="11 18" id="KW-0812">Transmembrane</keyword>
<dbReference type="PANTHER" id="PTHR46382">
    <property type="entry name" value="PHOSPHATIDATE CYTIDYLYLTRANSFERASE"/>
    <property type="match status" value="1"/>
</dbReference>
<evidence type="ECO:0000256" key="3">
    <source>
        <dbReference type="ARBA" id="ARBA00005119"/>
    </source>
</evidence>
<dbReference type="GO" id="GO:0016024">
    <property type="term" value="P:CDP-diacylglycerol biosynthetic process"/>
    <property type="evidence" value="ECO:0007669"/>
    <property type="project" value="UniProtKB-UniPathway"/>
</dbReference>
<comment type="catalytic activity">
    <reaction evidence="1 18">
        <text>a 1,2-diacyl-sn-glycero-3-phosphate + CTP + H(+) = a CDP-1,2-diacyl-sn-glycerol + diphosphate</text>
        <dbReference type="Rhea" id="RHEA:16229"/>
        <dbReference type="ChEBI" id="CHEBI:15378"/>
        <dbReference type="ChEBI" id="CHEBI:33019"/>
        <dbReference type="ChEBI" id="CHEBI:37563"/>
        <dbReference type="ChEBI" id="CHEBI:58332"/>
        <dbReference type="ChEBI" id="CHEBI:58608"/>
        <dbReference type="EC" id="2.7.7.41"/>
    </reaction>
</comment>
<keyword evidence="21" id="KW-1185">Reference proteome</keyword>
<evidence type="ECO:0000256" key="15">
    <source>
        <dbReference type="ARBA" id="ARBA00023136"/>
    </source>
</evidence>
<dbReference type="Pfam" id="PF01148">
    <property type="entry name" value="CTP_transf_1"/>
    <property type="match status" value="1"/>
</dbReference>
<dbReference type="RefSeq" id="WP_127703826.1">
    <property type="nucleotide sequence ID" value="NZ_SACK01000002.1"/>
</dbReference>
<keyword evidence="13 19" id="KW-1133">Transmembrane helix</keyword>
<dbReference type="Proteomes" id="UP000282759">
    <property type="component" value="Unassembled WGS sequence"/>
</dbReference>
<evidence type="ECO:0000256" key="2">
    <source>
        <dbReference type="ARBA" id="ARBA00004651"/>
    </source>
</evidence>
<reference evidence="20 21" key="1">
    <citation type="submission" date="2019-01" db="EMBL/GenBank/DDBJ databases">
        <authorList>
            <person name="Chen W.-M."/>
        </authorList>
    </citation>
    <scope>NUCLEOTIDE SEQUENCE [LARGE SCALE GENOMIC DNA]</scope>
    <source>
        <strain evidence="20 21">YBJ-36</strain>
    </source>
</reference>
<comment type="subcellular location">
    <subcellularLocation>
        <location evidence="2">Cell membrane</location>
        <topology evidence="2">Multi-pass membrane protein</topology>
    </subcellularLocation>
</comment>
<dbReference type="UniPathway" id="UPA00557">
    <property type="reaction ID" value="UER00614"/>
</dbReference>
<feature type="transmembrane region" description="Helical" evidence="19">
    <location>
        <begin position="202"/>
        <end position="220"/>
    </location>
</feature>
<dbReference type="AlphaFoldDB" id="A0A3S2ULV1"/>
<evidence type="ECO:0000313" key="20">
    <source>
        <dbReference type="EMBL" id="RVU01452.1"/>
    </source>
</evidence>
<gene>
    <name evidence="20" type="ORF">EOD41_05675</name>
</gene>
<evidence type="ECO:0000256" key="9">
    <source>
        <dbReference type="ARBA" id="ARBA00022516"/>
    </source>
</evidence>
<keyword evidence="9" id="KW-0444">Lipid biosynthesis</keyword>
<dbReference type="InterPro" id="IPR000374">
    <property type="entry name" value="PC_trans"/>
</dbReference>
<keyword evidence="10 18" id="KW-0808">Transferase</keyword>
<proteinExistence type="inferred from homology"/>
<feature type="transmembrane region" description="Helical" evidence="19">
    <location>
        <begin position="135"/>
        <end position="155"/>
    </location>
</feature>
<name>A0A3S2ULV1_9SPHI</name>
<comment type="caution">
    <text evidence="20">The sequence shown here is derived from an EMBL/GenBank/DDBJ whole genome shotgun (WGS) entry which is preliminary data.</text>
</comment>
<dbReference type="PANTHER" id="PTHR46382:SF1">
    <property type="entry name" value="PHOSPHATIDATE CYTIDYLYLTRANSFERASE"/>
    <property type="match status" value="1"/>
</dbReference>
<dbReference type="OrthoDB" id="9799199at2"/>
<dbReference type="EMBL" id="SACK01000002">
    <property type="protein sequence ID" value="RVU01452.1"/>
    <property type="molecule type" value="Genomic_DNA"/>
</dbReference>
<evidence type="ECO:0000256" key="12">
    <source>
        <dbReference type="ARBA" id="ARBA00022695"/>
    </source>
</evidence>
<feature type="transmembrane region" description="Helical" evidence="19">
    <location>
        <begin position="103"/>
        <end position="123"/>
    </location>
</feature>
<dbReference type="GO" id="GO:0005886">
    <property type="term" value="C:plasma membrane"/>
    <property type="evidence" value="ECO:0007669"/>
    <property type="project" value="UniProtKB-SubCell"/>
</dbReference>
<dbReference type="EC" id="2.7.7.41" evidence="6 18"/>
<keyword evidence="17" id="KW-1208">Phospholipid metabolism</keyword>
<evidence type="ECO:0000256" key="18">
    <source>
        <dbReference type="RuleBase" id="RU003938"/>
    </source>
</evidence>
<evidence type="ECO:0000256" key="8">
    <source>
        <dbReference type="ARBA" id="ARBA00022475"/>
    </source>
</evidence>
<feature type="transmembrane region" description="Helical" evidence="19">
    <location>
        <begin position="54"/>
        <end position="73"/>
    </location>
</feature>
<dbReference type="GO" id="GO:0004605">
    <property type="term" value="F:phosphatidate cytidylyltransferase activity"/>
    <property type="evidence" value="ECO:0007669"/>
    <property type="project" value="UniProtKB-EC"/>
</dbReference>
<keyword evidence="12 18" id="KW-0548">Nucleotidyltransferase</keyword>
<sequence>MRLRAITGFFFIIVMLGSVLLGSMVFTAFYLVLSIFCLQEFNRLVKQSGPDPNLYTGLLNGFFVFTVFAAECYFPSNKLLFILPVLLGSIFVQELYKKSEAPFTNIAFCFLGILFTIIPFTFFHSMAFVGGEFNFHIPLSFLLMLWANDTGAYLVGSWMGRVKLFPRHSPKKTWEGYIGGIIITAGVALLLSRYYTEYEWKHWVAIGAFISVFGTMGDLIESMFKRSINVKDSGGILPGHGGLLDRFDGMLLSAPIVYAYLYLITNA</sequence>
<accession>A0A3S2ULV1</accession>
<evidence type="ECO:0000313" key="21">
    <source>
        <dbReference type="Proteomes" id="UP000282759"/>
    </source>
</evidence>
<evidence type="ECO:0000256" key="4">
    <source>
        <dbReference type="ARBA" id="ARBA00005189"/>
    </source>
</evidence>
<evidence type="ECO:0000256" key="10">
    <source>
        <dbReference type="ARBA" id="ARBA00022679"/>
    </source>
</evidence>
<feature type="transmembrane region" description="Helical" evidence="19">
    <location>
        <begin position="79"/>
        <end position="96"/>
    </location>
</feature>
<keyword evidence="16" id="KW-0594">Phospholipid biosynthesis</keyword>
<feature type="transmembrane region" description="Helical" evidence="19">
    <location>
        <begin position="176"/>
        <end position="196"/>
    </location>
</feature>